<evidence type="ECO:0000259" key="5">
    <source>
        <dbReference type="PROSITE" id="PS51393"/>
    </source>
</evidence>
<dbReference type="PROSITE" id="PS51393">
    <property type="entry name" value="LIPOXYGENASE_3"/>
    <property type="match status" value="1"/>
</dbReference>
<feature type="domain" description="Lipoxygenase" evidence="5">
    <location>
        <begin position="84"/>
        <end position="697"/>
    </location>
</feature>
<dbReference type="Gene3D" id="3.10.450.60">
    <property type="match status" value="1"/>
</dbReference>
<dbReference type="PANTHER" id="PTHR11771">
    <property type="entry name" value="LIPOXYGENASE"/>
    <property type="match status" value="1"/>
</dbReference>
<dbReference type="GO" id="GO:0050584">
    <property type="term" value="F:linoleate 11-lipoxygenase activity"/>
    <property type="evidence" value="ECO:0007669"/>
    <property type="project" value="UniProtKB-ARBA"/>
</dbReference>
<comment type="caution">
    <text evidence="6">The sequence shown here is derived from an EMBL/GenBank/DDBJ whole genome shotgun (WGS) entry which is preliminary data.</text>
</comment>
<sequence length="697" mass="78816">MSAHQATNAVNGTNGATTMNATMNGPAANDAKMINGTKEKKPNIFRRIIRRPKKTKPKATGTIVVTPAEINEATAKLFERLEERYAESFRAQGFEADRPFIPRKFETQRALYQWALPGTTTPSYPPHLKWIPLDDRVGLLKIFDLKRFVDVSVSLLPKVPPEISSLLFGDPYNGTTMVMLEERMKALQTEEKNIGTEPSIGYRKDWYSDAVFAQQYFTGPNPSSIALADQTWLDRFKKSALNQGNKEMHSLLETFNSESFYIQDCSFFREWDGASPDAVLKSDNGKRYGCASVTLFHLNADGDLHPLAIVLDYKISMENSVTIFNKRINPKDPKENEHEDWPWRYAKMCSLISDWTHHEVTLHLNDCHFVEEASAVAAYRSFPSDHIVYKILEPHWFKTLSLNAAARGTLVPQVVTKINGFTEQQTYEFLLSSYRNFNWTGNYVPTSLITRGFPLSALNDKKDPRFHNYAYGKNMAILWPILFEFVSSMLSTYYTGDTDVAKDTCVSTWCNEMQSPMGGQMSTFPGIKTLNELTNAITMCIHIASPQHNAINYLQNYYMSFIPNKPPSLQQPLPGSLSVLQRYREADVINALPINDPSVWIQASQLPYLLSYRVAEDQTLSAYARELRDAAINPRGRFAGPGDTGRRTDKVRKAAEKLLLDLDVAVRKFKENSEAMSEGIAPYYVMDPGELAVSVLI</sequence>
<dbReference type="InterPro" id="IPR013819">
    <property type="entry name" value="LipOase_C"/>
</dbReference>
<dbReference type="OrthoDB" id="407298at2759"/>
<name>A0A4Y8D104_9HELO</name>
<dbReference type="InterPro" id="IPR000907">
    <property type="entry name" value="LipOase"/>
</dbReference>
<dbReference type="GO" id="GO:0034440">
    <property type="term" value="P:lipid oxidation"/>
    <property type="evidence" value="ECO:0007669"/>
    <property type="project" value="InterPro"/>
</dbReference>
<keyword evidence="3" id="KW-0223">Dioxygenase</keyword>
<evidence type="ECO:0000313" key="7">
    <source>
        <dbReference type="Proteomes" id="UP000297299"/>
    </source>
</evidence>
<dbReference type="Pfam" id="PF00305">
    <property type="entry name" value="Lipoxygenase"/>
    <property type="match status" value="1"/>
</dbReference>
<keyword evidence="2" id="KW-0479">Metal-binding</keyword>
<dbReference type="Gene3D" id="1.20.245.10">
    <property type="entry name" value="Lipoxygenase-1, Domain 5"/>
    <property type="match status" value="1"/>
</dbReference>
<gene>
    <name evidence="6" type="ORF">BOTCAL_0171g00050</name>
</gene>
<evidence type="ECO:0000256" key="3">
    <source>
        <dbReference type="ARBA" id="ARBA00022964"/>
    </source>
</evidence>
<accession>A0A4Y8D104</accession>
<dbReference type="InterPro" id="IPR036226">
    <property type="entry name" value="LipOase_C_sf"/>
</dbReference>
<protein>
    <recommendedName>
        <fullName evidence="1">Manganese lipoxygenase</fullName>
    </recommendedName>
</protein>
<evidence type="ECO:0000256" key="2">
    <source>
        <dbReference type="ARBA" id="ARBA00022723"/>
    </source>
</evidence>
<proteinExistence type="predicted"/>
<dbReference type="SUPFAM" id="SSF48484">
    <property type="entry name" value="Lipoxigenase"/>
    <property type="match status" value="1"/>
</dbReference>
<evidence type="ECO:0000256" key="4">
    <source>
        <dbReference type="ARBA" id="ARBA00023002"/>
    </source>
</evidence>
<dbReference type="GO" id="GO:0043651">
    <property type="term" value="P:linoleic acid metabolic process"/>
    <property type="evidence" value="ECO:0007669"/>
    <property type="project" value="UniProtKB-ARBA"/>
</dbReference>
<dbReference type="STRING" id="38488.A0A4Y8D104"/>
<dbReference type="GO" id="GO:0046872">
    <property type="term" value="F:metal ion binding"/>
    <property type="evidence" value="ECO:0007669"/>
    <property type="project" value="UniProtKB-KW"/>
</dbReference>
<dbReference type="Proteomes" id="UP000297299">
    <property type="component" value="Unassembled WGS sequence"/>
</dbReference>
<keyword evidence="4" id="KW-0560">Oxidoreductase</keyword>
<evidence type="ECO:0000256" key="1">
    <source>
        <dbReference type="ARBA" id="ARBA00021175"/>
    </source>
</evidence>
<evidence type="ECO:0000313" key="6">
    <source>
        <dbReference type="EMBL" id="TEY61281.1"/>
    </source>
</evidence>
<organism evidence="6 7">
    <name type="scientific">Botryotinia calthae</name>
    <dbReference type="NCBI Taxonomy" id="38488"/>
    <lineage>
        <taxon>Eukaryota</taxon>
        <taxon>Fungi</taxon>
        <taxon>Dikarya</taxon>
        <taxon>Ascomycota</taxon>
        <taxon>Pezizomycotina</taxon>
        <taxon>Leotiomycetes</taxon>
        <taxon>Helotiales</taxon>
        <taxon>Sclerotiniaceae</taxon>
        <taxon>Botryotinia</taxon>
    </lineage>
</organism>
<dbReference type="EMBL" id="PHWZ01000171">
    <property type="protein sequence ID" value="TEY61281.1"/>
    <property type="molecule type" value="Genomic_DNA"/>
</dbReference>
<keyword evidence="7" id="KW-1185">Reference proteome</keyword>
<dbReference type="AlphaFoldDB" id="A0A4Y8D104"/>
<reference evidence="6 7" key="1">
    <citation type="submission" date="2017-11" db="EMBL/GenBank/DDBJ databases">
        <title>Comparative genomics of Botrytis spp.</title>
        <authorList>
            <person name="Valero-Jimenez C.A."/>
            <person name="Tapia P."/>
            <person name="Veloso J."/>
            <person name="Silva-Moreno E."/>
            <person name="Staats M."/>
            <person name="Valdes J.H."/>
            <person name="Van Kan J.A.L."/>
        </authorList>
    </citation>
    <scope>NUCLEOTIDE SEQUENCE [LARGE SCALE GENOMIC DNA]</scope>
    <source>
        <strain evidence="6 7">MUCL2830</strain>
    </source>
</reference>